<gene>
    <name evidence="1" type="ORF">H8E23_03045</name>
</gene>
<evidence type="ECO:0000313" key="1">
    <source>
        <dbReference type="EMBL" id="MBC8360362.1"/>
    </source>
</evidence>
<protein>
    <submittedName>
        <fullName evidence="1">Uncharacterized protein</fullName>
    </submittedName>
</protein>
<organism evidence="1 2">
    <name type="scientific">Candidatus Desulfatibia profunda</name>
    <dbReference type="NCBI Taxonomy" id="2841695"/>
    <lineage>
        <taxon>Bacteria</taxon>
        <taxon>Pseudomonadati</taxon>
        <taxon>Thermodesulfobacteriota</taxon>
        <taxon>Desulfobacteria</taxon>
        <taxon>Desulfobacterales</taxon>
        <taxon>Desulfobacterales incertae sedis</taxon>
        <taxon>Candidatus Desulfatibia</taxon>
    </lineage>
</organism>
<reference evidence="1 2" key="1">
    <citation type="submission" date="2020-08" db="EMBL/GenBank/DDBJ databases">
        <title>Bridging the membrane lipid divide: bacteria of the FCB group superphylum have the potential to synthesize archaeal ether lipids.</title>
        <authorList>
            <person name="Villanueva L."/>
            <person name="Von Meijenfeldt F.A.B."/>
            <person name="Westbye A.B."/>
            <person name="Yadav S."/>
            <person name="Hopmans E.C."/>
            <person name="Dutilh B.E."/>
            <person name="Sinninghe Damste J.S."/>
        </authorList>
    </citation>
    <scope>NUCLEOTIDE SEQUENCE [LARGE SCALE GENOMIC DNA]</scope>
    <source>
        <strain evidence="1">NIOZ-UU30</strain>
    </source>
</reference>
<dbReference type="EMBL" id="JACNJH010000085">
    <property type="protein sequence ID" value="MBC8360362.1"/>
    <property type="molecule type" value="Genomic_DNA"/>
</dbReference>
<dbReference type="Proteomes" id="UP000603434">
    <property type="component" value="Unassembled WGS sequence"/>
</dbReference>
<proteinExistence type="predicted"/>
<accession>A0A8J6NJB5</accession>
<evidence type="ECO:0000313" key="2">
    <source>
        <dbReference type="Proteomes" id="UP000603434"/>
    </source>
</evidence>
<sequence length="385" mass="45115">MTKPHKNNSDDFPEFYLSRLKHYAGEWVNKYSAIQIERVVLYRYDTDPYDLIISVTKRRSDHLSQKVSKDSPPLQYAIVFEISNCIELPIPENPKDIACIEFMKDCEQTHRYNSFNRPHPFLNSAFCKVYGNQTIKDFRKEWVFYYQRPGDNLHPNIQADKPFLILYDSKVSVEEADLVEPDVKKIDAIIRSLRFYPESDSEIKIQELRKEAKPAPCKSLGFKNNRTKEWKTFIKILQEPPHIFSIGSSSEYDADRKILSNIDRKLKKNFLSKECGLQIPKGFKTYERCPKEGKGIYKFKFQIIYGEENKKSKYDSLSKPELIAEIRNLSEKFQNITKDIELNDDPLLKIVREKNSNSLNTASKVALEKKWLTREDLTDIINPTS</sequence>
<comment type="caution">
    <text evidence="1">The sequence shown here is derived from an EMBL/GenBank/DDBJ whole genome shotgun (WGS) entry which is preliminary data.</text>
</comment>
<dbReference type="AlphaFoldDB" id="A0A8J6NJB5"/>
<name>A0A8J6NJB5_9BACT</name>